<organism evidence="2 3">
    <name type="scientific">Thioalkalivibrio halophilus</name>
    <dbReference type="NCBI Taxonomy" id="252474"/>
    <lineage>
        <taxon>Bacteria</taxon>
        <taxon>Pseudomonadati</taxon>
        <taxon>Pseudomonadota</taxon>
        <taxon>Gammaproteobacteria</taxon>
        <taxon>Chromatiales</taxon>
        <taxon>Ectothiorhodospiraceae</taxon>
        <taxon>Thioalkalivibrio</taxon>
    </lineage>
</organism>
<feature type="domain" description="Polymerase beta nucleotidyltransferase" evidence="1">
    <location>
        <begin position="25"/>
        <end position="92"/>
    </location>
</feature>
<accession>A0A1V2ZVX2</accession>
<dbReference type="OrthoDB" id="9808659at2"/>
<dbReference type="STRING" id="252474.B1A74_12490"/>
<reference evidence="2 3" key="1">
    <citation type="submission" date="2017-02" db="EMBL/GenBank/DDBJ databases">
        <title>Genomic diversity within the haloalkaliphilic genus Thioalkalivibrio.</title>
        <authorList>
            <person name="Ahn A.-C."/>
            <person name="Meier-Kolthoff J."/>
            <person name="Overmars L."/>
            <person name="Richter M."/>
            <person name="Woyke T."/>
            <person name="Sorokin D.Y."/>
            <person name="Muyzer G."/>
        </authorList>
    </citation>
    <scope>NUCLEOTIDE SEQUENCE [LARGE SCALE GENOMIC DNA]</scope>
    <source>
        <strain evidence="2 3">HL17</strain>
    </source>
</reference>
<evidence type="ECO:0000259" key="1">
    <source>
        <dbReference type="Pfam" id="PF18765"/>
    </source>
</evidence>
<keyword evidence="3" id="KW-1185">Reference proteome</keyword>
<name>A0A1V2ZVX2_9GAMM</name>
<protein>
    <submittedName>
        <fullName evidence="2">DNA polymerase subunit beta</fullName>
    </submittedName>
</protein>
<dbReference type="CDD" id="cd05403">
    <property type="entry name" value="NT_KNTase_like"/>
    <property type="match status" value="1"/>
</dbReference>
<dbReference type="Pfam" id="PF18765">
    <property type="entry name" value="Polbeta"/>
    <property type="match status" value="1"/>
</dbReference>
<sequence length="104" mass="11164">MVDLTPAQREVVERLVRRHLPAGTRVWLFGSRATGCSAPASDLDLLVDAGEALDFAILGELEADLAESDLPFPVDVVDAHRISEAFAARIRAECVPLPEVGELG</sequence>
<dbReference type="InterPro" id="IPR041633">
    <property type="entry name" value="Polbeta"/>
</dbReference>
<evidence type="ECO:0000313" key="2">
    <source>
        <dbReference type="EMBL" id="OOC09151.1"/>
    </source>
</evidence>
<gene>
    <name evidence="2" type="ORF">B1A74_12490</name>
</gene>
<dbReference type="EMBL" id="MUZR01000059">
    <property type="protein sequence ID" value="OOC09151.1"/>
    <property type="molecule type" value="Genomic_DNA"/>
</dbReference>
<dbReference type="Gene3D" id="3.30.460.10">
    <property type="entry name" value="Beta Polymerase, domain 2"/>
    <property type="match status" value="1"/>
</dbReference>
<dbReference type="InterPro" id="IPR043519">
    <property type="entry name" value="NT_sf"/>
</dbReference>
<proteinExistence type="predicted"/>
<dbReference type="SUPFAM" id="SSF81301">
    <property type="entry name" value="Nucleotidyltransferase"/>
    <property type="match status" value="1"/>
</dbReference>
<comment type="caution">
    <text evidence="2">The sequence shown here is derived from an EMBL/GenBank/DDBJ whole genome shotgun (WGS) entry which is preliminary data.</text>
</comment>
<dbReference type="RefSeq" id="WP_018945675.1">
    <property type="nucleotide sequence ID" value="NZ_MUZR01000059.1"/>
</dbReference>
<dbReference type="Proteomes" id="UP000189177">
    <property type="component" value="Unassembled WGS sequence"/>
</dbReference>
<dbReference type="AlphaFoldDB" id="A0A1V2ZVX2"/>
<evidence type="ECO:0000313" key="3">
    <source>
        <dbReference type="Proteomes" id="UP000189177"/>
    </source>
</evidence>